<name>A0A4U7JDJ0_9FIRM</name>
<evidence type="ECO:0008006" key="3">
    <source>
        <dbReference type="Google" id="ProtNLM"/>
    </source>
</evidence>
<evidence type="ECO:0000313" key="1">
    <source>
        <dbReference type="EMBL" id="QNU68879.1"/>
    </source>
</evidence>
<gene>
    <name evidence="1" type="ORF">EHE19_013150</name>
</gene>
<dbReference type="OrthoDB" id="1708005at2"/>
<dbReference type="EMBL" id="CP061336">
    <property type="protein sequence ID" value="QNU68879.1"/>
    <property type="molecule type" value="Genomic_DNA"/>
</dbReference>
<proteinExistence type="predicted"/>
<accession>A0A4U7JDJ0</accession>
<dbReference type="KEGG" id="rher:EHE19_013150"/>
<dbReference type="Proteomes" id="UP000306409">
    <property type="component" value="Chromosome"/>
</dbReference>
<sequence length="171" mass="19279">MNNNNRVKGIALGGILAAFAVICVFFASILPTSVLTLYAVSSLFISVIIIEFGTKAGWTFYLVSSILSAVLIPRLEVVPFVVFFGIYGLIKFYTEKIQSRILEYILKFAYFNICLLLGLFFLKEIILVGVTISAPIYIVVGLLELVFLIYDYVYTLFIRFYASKLKPKLKI</sequence>
<reference evidence="1 2" key="1">
    <citation type="submission" date="2020-09" db="EMBL/GenBank/DDBJ databases">
        <title>Characterization and genome sequencing of Ruminiclostridium sp. nov. MA18.</title>
        <authorList>
            <person name="Rettenmaier R."/>
            <person name="Kowollik M.-L."/>
            <person name="Liebl W."/>
            <person name="Zverlov V."/>
        </authorList>
    </citation>
    <scope>NUCLEOTIDE SEQUENCE [LARGE SCALE GENOMIC DNA]</scope>
    <source>
        <strain evidence="1 2">MA18</strain>
    </source>
</reference>
<organism evidence="1 2">
    <name type="scientific">Ruminiclostridium herbifermentans</name>
    <dbReference type="NCBI Taxonomy" id="2488810"/>
    <lineage>
        <taxon>Bacteria</taxon>
        <taxon>Bacillati</taxon>
        <taxon>Bacillota</taxon>
        <taxon>Clostridia</taxon>
        <taxon>Eubacteriales</taxon>
        <taxon>Oscillospiraceae</taxon>
        <taxon>Ruminiclostridium</taxon>
    </lineage>
</organism>
<dbReference type="AlphaFoldDB" id="A0A4U7JDJ0"/>
<keyword evidence="2" id="KW-1185">Reference proteome</keyword>
<dbReference type="RefSeq" id="WP_137698311.1">
    <property type="nucleotide sequence ID" value="NZ_CP061336.1"/>
</dbReference>
<evidence type="ECO:0000313" key="2">
    <source>
        <dbReference type="Proteomes" id="UP000306409"/>
    </source>
</evidence>
<protein>
    <recommendedName>
        <fullName evidence="3">DUF2232 domain-containing protein</fullName>
    </recommendedName>
</protein>